<evidence type="ECO:0000313" key="1">
    <source>
        <dbReference type="EMBL" id="KAI8024697.1"/>
    </source>
</evidence>
<proteinExistence type="predicted"/>
<protein>
    <submittedName>
        <fullName evidence="1">Uncharacterized protein</fullName>
    </submittedName>
</protein>
<comment type="caution">
    <text evidence="1">The sequence shown here is derived from an EMBL/GenBank/DDBJ whole genome shotgun (WGS) entry which is preliminary data.</text>
</comment>
<dbReference type="EMBL" id="CM045760">
    <property type="protein sequence ID" value="KAI8024697.1"/>
    <property type="molecule type" value="Genomic_DNA"/>
</dbReference>
<dbReference type="Proteomes" id="UP001060215">
    <property type="component" value="Chromosome 3"/>
</dbReference>
<gene>
    <name evidence="1" type="ORF">LOK49_LG02G00442</name>
</gene>
<evidence type="ECO:0000313" key="2">
    <source>
        <dbReference type="Proteomes" id="UP001060215"/>
    </source>
</evidence>
<sequence>MLAFYIGEGILLKMAVSPLFMISKRATLICEMDSISLKTVPPNHSDYGMVMVVLRINSLSLSCFRCSSSAIENIQSLDLSIIDSILSTTTDRELVYVSADSHGPTTFIRFDFLDNFESHHNRSMGYNAPFTLGNPYNYFGDYESEYEYEVVLGIPSHEFRRILRHIREFACLIVDVFVTDASTLTFSSGPEDLVLTIEDDGCVVWGIEWYRTARLRMTLFNMDSFMEASEHSTFVWMFHCPSWSDIPECPVMLNCPIGHLGNIKYYFDERHDRRFPEC</sequence>
<reference evidence="1 2" key="1">
    <citation type="journal article" date="2022" name="Plant J.">
        <title>Chromosome-level genome of Camellia lanceoleosa provides a valuable resource for understanding genome evolution and self-incompatibility.</title>
        <authorList>
            <person name="Gong W."/>
            <person name="Xiao S."/>
            <person name="Wang L."/>
            <person name="Liao Z."/>
            <person name="Chang Y."/>
            <person name="Mo W."/>
            <person name="Hu G."/>
            <person name="Li W."/>
            <person name="Zhao G."/>
            <person name="Zhu H."/>
            <person name="Hu X."/>
            <person name="Ji K."/>
            <person name="Xiang X."/>
            <person name="Song Q."/>
            <person name="Yuan D."/>
            <person name="Jin S."/>
            <person name="Zhang L."/>
        </authorList>
    </citation>
    <scope>NUCLEOTIDE SEQUENCE [LARGE SCALE GENOMIC DNA]</scope>
    <source>
        <strain evidence="1">SQ_2022a</strain>
    </source>
</reference>
<accession>A0ACC0IH54</accession>
<name>A0ACC0IH54_9ERIC</name>
<organism evidence="1 2">
    <name type="scientific">Camellia lanceoleosa</name>
    <dbReference type="NCBI Taxonomy" id="1840588"/>
    <lineage>
        <taxon>Eukaryota</taxon>
        <taxon>Viridiplantae</taxon>
        <taxon>Streptophyta</taxon>
        <taxon>Embryophyta</taxon>
        <taxon>Tracheophyta</taxon>
        <taxon>Spermatophyta</taxon>
        <taxon>Magnoliopsida</taxon>
        <taxon>eudicotyledons</taxon>
        <taxon>Gunneridae</taxon>
        <taxon>Pentapetalae</taxon>
        <taxon>asterids</taxon>
        <taxon>Ericales</taxon>
        <taxon>Theaceae</taxon>
        <taxon>Camellia</taxon>
    </lineage>
</organism>
<keyword evidence="2" id="KW-1185">Reference proteome</keyword>